<evidence type="ECO:0000256" key="1">
    <source>
        <dbReference type="SAM" id="MobiDB-lite"/>
    </source>
</evidence>
<name>A0A9P1GEL8_9DINO</name>
<feature type="non-terminal residue" evidence="2">
    <location>
        <position position="546"/>
    </location>
</feature>
<keyword evidence="4" id="KW-1185">Reference proteome</keyword>
<dbReference type="EMBL" id="CAMXCT030005024">
    <property type="protein sequence ID" value="CAL4798453.1"/>
    <property type="molecule type" value="Genomic_DNA"/>
</dbReference>
<feature type="compositionally biased region" description="Polar residues" evidence="1">
    <location>
        <begin position="146"/>
        <end position="155"/>
    </location>
</feature>
<proteinExistence type="predicted"/>
<feature type="region of interest" description="Disordered" evidence="1">
    <location>
        <begin position="78"/>
        <end position="98"/>
    </location>
</feature>
<feature type="compositionally biased region" description="Acidic residues" evidence="1">
    <location>
        <begin position="299"/>
        <end position="311"/>
    </location>
</feature>
<protein>
    <submittedName>
        <fullName evidence="2">Uncharacterized protein</fullName>
    </submittedName>
</protein>
<feature type="region of interest" description="Disordered" evidence="1">
    <location>
        <begin position="1"/>
        <end position="47"/>
    </location>
</feature>
<feature type="non-terminal residue" evidence="2">
    <location>
        <position position="1"/>
    </location>
</feature>
<evidence type="ECO:0000313" key="4">
    <source>
        <dbReference type="Proteomes" id="UP001152797"/>
    </source>
</evidence>
<feature type="region of interest" description="Disordered" evidence="1">
    <location>
        <begin position="132"/>
        <end position="311"/>
    </location>
</feature>
<evidence type="ECO:0000313" key="3">
    <source>
        <dbReference type="EMBL" id="CAL4798453.1"/>
    </source>
</evidence>
<evidence type="ECO:0000313" key="2">
    <source>
        <dbReference type="EMBL" id="CAI4011141.1"/>
    </source>
</evidence>
<gene>
    <name evidence="2" type="ORF">C1SCF055_LOCUS36337</name>
</gene>
<dbReference type="EMBL" id="CAMXCT020005024">
    <property type="protein sequence ID" value="CAL1164516.1"/>
    <property type="molecule type" value="Genomic_DNA"/>
</dbReference>
<dbReference type="AlphaFoldDB" id="A0A9P1GEL8"/>
<dbReference type="Proteomes" id="UP001152797">
    <property type="component" value="Unassembled WGS sequence"/>
</dbReference>
<feature type="compositionally biased region" description="Basic and acidic residues" evidence="1">
    <location>
        <begin position="245"/>
        <end position="256"/>
    </location>
</feature>
<comment type="caution">
    <text evidence="2">The sequence shown here is derived from an EMBL/GenBank/DDBJ whole genome shotgun (WGS) entry which is preliminary data.</text>
</comment>
<dbReference type="EMBL" id="CAMXCT010005024">
    <property type="protein sequence ID" value="CAI4011141.1"/>
    <property type="molecule type" value="Genomic_DNA"/>
</dbReference>
<feature type="compositionally biased region" description="Polar residues" evidence="1">
    <location>
        <begin position="87"/>
        <end position="96"/>
    </location>
</feature>
<accession>A0A9P1GEL8</accession>
<reference evidence="3 4" key="2">
    <citation type="submission" date="2024-05" db="EMBL/GenBank/DDBJ databases">
        <authorList>
            <person name="Chen Y."/>
            <person name="Shah S."/>
            <person name="Dougan E. K."/>
            <person name="Thang M."/>
            <person name="Chan C."/>
        </authorList>
    </citation>
    <scope>NUCLEOTIDE SEQUENCE [LARGE SCALE GENOMIC DNA]</scope>
</reference>
<feature type="region of interest" description="Disordered" evidence="1">
    <location>
        <begin position="332"/>
        <end position="354"/>
    </location>
</feature>
<reference evidence="2" key="1">
    <citation type="submission" date="2022-10" db="EMBL/GenBank/DDBJ databases">
        <authorList>
            <person name="Chen Y."/>
            <person name="Dougan E. K."/>
            <person name="Chan C."/>
            <person name="Rhodes N."/>
            <person name="Thang M."/>
        </authorList>
    </citation>
    <scope>NUCLEOTIDE SEQUENCE</scope>
</reference>
<feature type="compositionally biased region" description="Basic and acidic residues" evidence="1">
    <location>
        <begin position="221"/>
        <end position="235"/>
    </location>
</feature>
<organism evidence="2">
    <name type="scientific">Cladocopium goreaui</name>
    <dbReference type="NCBI Taxonomy" id="2562237"/>
    <lineage>
        <taxon>Eukaryota</taxon>
        <taxon>Sar</taxon>
        <taxon>Alveolata</taxon>
        <taxon>Dinophyceae</taxon>
        <taxon>Suessiales</taxon>
        <taxon>Symbiodiniaceae</taxon>
        <taxon>Cladocopium</taxon>
    </lineage>
</organism>
<sequence length="546" mass="60277">GEELVAPGPIVGADGPTEPEGQRLQKQQSARKRATGQQSPRELLKEELVDRRGSEKVYELRIAPRRSFWWFRSNTSGRFKTERPSFNRASATGSNYRQRSAAAQKAVAQARARGTYAAAISSTSIRILSCSKVSSKSKGTEKIPSGTETSTTKTPGASERSQETEPKAKGPPPTPKAQEPKAAGPTPKAGERIYHIGRNVTLLNPNTEQLEEPNGSLSRRKALEEGVERPKTKREPSRKKRKTKAAPEPKAAEAKPRPKSQQVLKRPAAAVSSVEPKAKPKKEHPSDSEYTYTDTYVWESEEEEEAAEQDAVEDYFCESEELVAGCANLAAGEEEDAEYEAGDEPENEEVVGEEVELEEMAQSVRIRAPTDPTPEEGVQMETGALMKQKKVFKTLIKPLVLDTYELRGVTINEEDKLEANGQRPEQTKSLKCRCKSDGDSACTIHVEEAARGRRSLKLPGLLSAKQEYKGVQMETGALMKQKKVFKTLIKPLVLDTYELRGVTINEEDKLEANGQRPEQTKSLKCRCKSDGDSACTIHVEEAARGR</sequence>